<dbReference type="Pfam" id="PF03559">
    <property type="entry name" value="Hexose_dehydrat"/>
    <property type="match status" value="2"/>
</dbReference>
<dbReference type="GO" id="GO:0016829">
    <property type="term" value="F:lyase activity"/>
    <property type="evidence" value="ECO:0007669"/>
    <property type="project" value="InterPro"/>
</dbReference>
<reference evidence="2 3" key="1">
    <citation type="submission" date="2014-10" db="EMBL/GenBank/DDBJ databases">
        <title>Genome sequence of Micropolyspora internatus JCM3315.</title>
        <authorList>
            <person name="Shin S.-K."/>
            <person name="Yi H."/>
        </authorList>
    </citation>
    <scope>NUCLEOTIDE SEQUENCE [LARGE SCALE GENOMIC DNA]</scope>
    <source>
        <strain evidence="2 3">JCM 3315</strain>
    </source>
</reference>
<dbReference type="InterPro" id="IPR038153">
    <property type="entry name" value="EvaA-like_sf"/>
</dbReference>
<feature type="domain" description="dTDP-4-dehydro-6-deoxy-alpha-D-glucopyranose 2,3-dehydratase" evidence="1">
    <location>
        <begin position="273"/>
        <end position="472"/>
    </location>
</feature>
<feature type="domain" description="dTDP-4-dehydro-6-deoxy-alpha-D-glucopyranose 2,3-dehydratase" evidence="1">
    <location>
        <begin position="32"/>
        <end position="235"/>
    </location>
</feature>
<dbReference type="AlphaFoldDB" id="A0A837DF61"/>
<dbReference type="Gene3D" id="3.90.79.40">
    <property type="entry name" value="EvaA sugar 2,3-dehydratase subunit"/>
    <property type="match status" value="2"/>
</dbReference>
<comment type="caution">
    <text evidence="2">The sequence shown here is derived from an EMBL/GenBank/DDBJ whole genome shotgun (WGS) entry which is preliminary data.</text>
</comment>
<gene>
    <name evidence="2" type="ORF">MINT15_02330</name>
</gene>
<proteinExistence type="predicted"/>
<dbReference type="InterPro" id="IPR005212">
    <property type="entry name" value="EvaA-like"/>
</dbReference>
<sequence>MVAPSRPSPRAEAEVRLTDSLFAPGAHLPDTAAVHDWVAGMSRRVWMRTQRAALDELDGWVREPGTGFLRHHTGRFFSVEAVTVERPDAAVPSWQQPIINQPEIGILGILVREIDGVLHCLMQAKQEPGNPDCGVQLSPTVQATRSNYTGVHKGRAIPYLEYFREPLGRSVLVDTRQSEQGAWFYRKRNRNMVVEVGDDVEAIDGFCWLTLRQLADLLSVPELINMDTRTVLACLPGGGAHWAASVASRSEDDFVAALARSADPAAPSRHTTDEVLSWITEARTRTELRVERTALRGLAGWRVADDVITHHSGRFFSVVGVHVRAGGREVGAWSQPMIEPVGVGVIAFLVKEFDGVLHVLTQARTEPGYADVVELAPTVQCAPDNYDVLPEGARPRFLDAVLRPERIRFDTVLSEEGGRFLGARNRYLIVEADVEVADDDPEYRWLTLAQYDELLRHSFYVNIQARSLVLCLRSLAVR</sequence>
<evidence type="ECO:0000313" key="2">
    <source>
        <dbReference type="EMBL" id="KHF45932.1"/>
    </source>
</evidence>
<evidence type="ECO:0000259" key="1">
    <source>
        <dbReference type="Pfam" id="PF03559"/>
    </source>
</evidence>
<evidence type="ECO:0000313" key="3">
    <source>
        <dbReference type="Proteomes" id="UP000030848"/>
    </source>
</evidence>
<accession>A0A837DF61</accession>
<dbReference type="EMBL" id="JRZE01000001">
    <property type="protein sequence ID" value="KHF45932.1"/>
    <property type="molecule type" value="Genomic_DNA"/>
</dbReference>
<name>A0A837DF61_9PSEU</name>
<dbReference type="Proteomes" id="UP000030848">
    <property type="component" value="Unassembled WGS sequence"/>
</dbReference>
<dbReference type="OrthoDB" id="9814961at2"/>
<dbReference type="OMA" id="SEHGAWF"/>
<protein>
    <submittedName>
        <fullName evidence="2">NDP-hexose 2,3-dehydratase</fullName>
    </submittedName>
</protein>
<dbReference type="RefSeq" id="WP_015787277.1">
    <property type="nucleotide sequence ID" value="NZ_CALJZO010000045.1"/>
</dbReference>
<organism evidence="2 3">
    <name type="scientific">Saccharomonospora viridis</name>
    <dbReference type="NCBI Taxonomy" id="1852"/>
    <lineage>
        <taxon>Bacteria</taxon>
        <taxon>Bacillati</taxon>
        <taxon>Actinomycetota</taxon>
        <taxon>Actinomycetes</taxon>
        <taxon>Pseudonocardiales</taxon>
        <taxon>Pseudonocardiaceae</taxon>
        <taxon>Saccharomonospora</taxon>
    </lineage>
</organism>